<evidence type="ECO:0000313" key="2">
    <source>
        <dbReference type="EMBL" id="CUO08430.1"/>
    </source>
</evidence>
<name>A0A174C974_9CLOT</name>
<dbReference type="PANTHER" id="PTHR18964">
    <property type="entry name" value="ROK (REPRESSOR, ORF, KINASE) FAMILY"/>
    <property type="match status" value="1"/>
</dbReference>
<dbReference type="CDD" id="cd24152">
    <property type="entry name" value="ASKHA_NBD_ROK-like"/>
    <property type="match status" value="1"/>
</dbReference>
<accession>A0A174C974</accession>
<dbReference type="OrthoDB" id="9795247at2"/>
<dbReference type="Pfam" id="PF00480">
    <property type="entry name" value="ROK"/>
    <property type="match status" value="1"/>
</dbReference>
<proteinExistence type="inferred from homology"/>
<reference evidence="2 3" key="1">
    <citation type="submission" date="2015-09" db="EMBL/GenBank/DDBJ databases">
        <authorList>
            <consortium name="Pathogen Informatics"/>
        </authorList>
    </citation>
    <scope>NUCLEOTIDE SEQUENCE [LARGE SCALE GENOMIC DNA]</scope>
    <source>
        <strain evidence="2 3">2789STDY5834856</strain>
    </source>
</reference>
<organism evidence="2 3">
    <name type="scientific">Clostridium disporicum</name>
    <dbReference type="NCBI Taxonomy" id="84024"/>
    <lineage>
        <taxon>Bacteria</taxon>
        <taxon>Bacillati</taxon>
        <taxon>Bacillota</taxon>
        <taxon>Clostridia</taxon>
        <taxon>Eubacteriales</taxon>
        <taxon>Clostridiaceae</taxon>
        <taxon>Clostridium</taxon>
    </lineage>
</organism>
<dbReference type="SUPFAM" id="SSF53067">
    <property type="entry name" value="Actin-like ATPase domain"/>
    <property type="match status" value="1"/>
</dbReference>
<gene>
    <name evidence="2" type="primary">bglK_2</name>
    <name evidence="2" type="ORF">ERS852471_00921</name>
</gene>
<sequence>MSNYIAFDIGGSSVKWSIINLNGEFLENGKISIPKTIEEFFKAIADKVNELKDKYQLEGVAISAPGAVDSVSGIIGGMSALPYIHGPNFKVILNEMTSLPIEIENDANCAALGECWRGAAMDANDSAFVVCGTGIGGALIKDKKIHTGIHKHGGEFGYCFVDIDVVNKKYLSWSRAGSTFAVAKAIADRKGINIDEFNGVKAFELYDNGDEIAIEEVNKFFRYMAIGIYNIQYTYDPEVIILGGAICEREGFLEEVNKKIDEVMNNNDDATIRPLVRICKYGNNANKLGALYNFLQKQDLI</sequence>
<dbReference type="InterPro" id="IPR043129">
    <property type="entry name" value="ATPase_NBD"/>
</dbReference>
<dbReference type="InterPro" id="IPR000600">
    <property type="entry name" value="ROK"/>
</dbReference>
<dbReference type="EC" id="2.7.1.85" evidence="2"/>
<protein>
    <submittedName>
        <fullName evidence="2">ROK family protein</fullName>
        <ecNumber evidence="2">2.7.1.85</ecNumber>
    </submittedName>
</protein>
<dbReference type="Gene3D" id="3.30.420.40">
    <property type="match status" value="2"/>
</dbReference>
<evidence type="ECO:0000256" key="1">
    <source>
        <dbReference type="ARBA" id="ARBA00006479"/>
    </source>
</evidence>
<dbReference type="Proteomes" id="UP000095594">
    <property type="component" value="Unassembled WGS sequence"/>
</dbReference>
<dbReference type="EMBL" id="CYZX01000005">
    <property type="protein sequence ID" value="CUO08430.1"/>
    <property type="molecule type" value="Genomic_DNA"/>
</dbReference>
<evidence type="ECO:0000313" key="3">
    <source>
        <dbReference type="Proteomes" id="UP000095594"/>
    </source>
</evidence>
<dbReference type="RefSeq" id="WP_055264405.1">
    <property type="nucleotide sequence ID" value="NZ_CABIXQ010000005.1"/>
</dbReference>
<dbReference type="PANTHER" id="PTHR18964:SF170">
    <property type="entry name" value="SUGAR KINASE"/>
    <property type="match status" value="1"/>
</dbReference>
<comment type="similarity">
    <text evidence="1">Belongs to the ROK (NagC/XylR) family.</text>
</comment>
<dbReference type="AlphaFoldDB" id="A0A174C974"/>
<keyword evidence="2" id="KW-0808">Transferase</keyword>
<dbReference type="GO" id="GO:0047700">
    <property type="term" value="F:beta-glucoside kinase activity"/>
    <property type="evidence" value="ECO:0007669"/>
    <property type="project" value="UniProtKB-EC"/>
</dbReference>